<dbReference type="GO" id="GO:0015421">
    <property type="term" value="F:ABC-type oligopeptide transporter activity"/>
    <property type="evidence" value="ECO:0007669"/>
    <property type="project" value="TreeGrafter"/>
</dbReference>
<keyword evidence="2" id="KW-0813">Transport</keyword>
<feature type="transmembrane region" description="Helical" evidence="9">
    <location>
        <begin position="12"/>
        <end position="37"/>
    </location>
</feature>
<dbReference type="InterPro" id="IPR039421">
    <property type="entry name" value="Type_1_exporter"/>
</dbReference>
<evidence type="ECO:0000256" key="1">
    <source>
        <dbReference type="ARBA" id="ARBA00004651"/>
    </source>
</evidence>
<dbReference type="PANTHER" id="PTHR43394:SF1">
    <property type="entry name" value="ATP-BINDING CASSETTE SUB-FAMILY B MEMBER 10, MITOCHONDRIAL"/>
    <property type="match status" value="1"/>
</dbReference>
<dbReference type="InterPro" id="IPR011527">
    <property type="entry name" value="ABC1_TM_dom"/>
</dbReference>
<keyword evidence="4 9" id="KW-0812">Transmembrane</keyword>
<dbReference type="InterPro" id="IPR027417">
    <property type="entry name" value="P-loop_NTPase"/>
</dbReference>
<evidence type="ECO:0000256" key="8">
    <source>
        <dbReference type="ARBA" id="ARBA00023136"/>
    </source>
</evidence>
<dbReference type="Pfam" id="PF00005">
    <property type="entry name" value="ABC_tran"/>
    <property type="match status" value="1"/>
</dbReference>
<dbReference type="GO" id="GO:0005524">
    <property type="term" value="F:ATP binding"/>
    <property type="evidence" value="ECO:0007669"/>
    <property type="project" value="UniProtKB-KW"/>
</dbReference>
<dbReference type="OrthoDB" id="1111069at2"/>
<dbReference type="InterPro" id="IPR036640">
    <property type="entry name" value="ABC1_TM_sf"/>
</dbReference>
<dbReference type="GO" id="GO:0016887">
    <property type="term" value="F:ATP hydrolysis activity"/>
    <property type="evidence" value="ECO:0007669"/>
    <property type="project" value="InterPro"/>
</dbReference>
<keyword evidence="7 9" id="KW-1133">Transmembrane helix</keyword>
<dbReference type="InterPro" id="IPR003439">
    <property type="entry name" value="ABC_transporter-like_ATP-bd"/>
</dbReference>
<reference evidence="12 13" key="1">
    <citation type="submission" date="2013-02" db="EMBL/GenBank/DDBJ databases">
        <title>A novel strain isolated from Lonar lake, Maharashtra, India.</title>
        <authorList>
            <person name="Singh A."/>
        </authorList>
    </citation>
    <scope>NUCLEOTIDE SEQUENCE [LARGE SCALE GENOMIC DNA]</scope>
    <source>
        <strain evidence="12 13">AK24</strain>
    </source>
</reference>
<feature type="transmembrane region" description="Helical" evidence="9">
    <location>
        <begin position="183"/>
        <end position="201"/>
    </location>
</feature>
<gene>
    <name evidence="12" type="ORF">ADIS_3763</name>
</gene>
<dbReference type="SUPFAM" id="SSF90123">
    <property type="entry name" value="ABC transporter transmembrane region"/>
    <property type="match status" value="1"/>
</dbReference>
<dbReference type="STRING" id="1232681.ADIS_3763"/>
<dbReference type="PANTHER" id="PTHR43394">
    <property type="entry name" value="ATP-DEPENDENT PERMEASE MDL1, MITOCHONDRIAL"/>
    <property type="match status" value="1"/>
</dbReference>
<evidence type="ECO:0000259" key="10">
    <source>
        <dbReference type="PROSITE" id="PS50893"/>
    </source>
</evidence>
<evidence type="ECO:0000256" key="5">
    <source>
        <dbReference type="ARBA" id="ARBA00022741"/>
    </source>
</evidence>
<evidence type="ECO:0000256" key="9">
    <source>
        <dbReference type="SAM" id="Phobius"/>
    </source>
</evidence>
<feature type="domain" description="ABC transporter" evidence="10">
    <location>
        <begin position="357"/>
        <end position="592"/>
    </location>
</feature>
<feature type="transmembrane region" description="Helical" evidence="9">
    <location>
        <begin position="75"/>
        <end position="101"/>
    </location>
</feature>
<keyword evidence="8 9" id="KW-0472">Membrane</keyword>
<keyword evidence="6" id="KW-0067">ATP-binding</keyword>
<dbReference type="PROSITE" id="PS50929">
    <property type="entry name" value="ABC_TM1F"/>
    <property type="match status" value="1"/>
</dbReference>
<comment type="subcellular location">
    <subcellularLocation>
        <location evidence="1">Cell membrane</location>
        <topology evidence="1">Multi-pass membrane protein</topology>
    </subcellularLocation>
</comment>
<dbReference type="RefSeq" id="WP_010855894.1">
    <property type="nucleotide sequence ID" value="NZ_AQHR01000096.1"/>
</dbReference>
<keyword evidence="3" id="KW-1003">Cell membrane</keyword>
<dbReference type="PROSITE" id="PS00211">
    <property type="entry name" value="ABC_TRANSPORTER_1"/>
    <property type="match status" value="1"/>
</dbReference>
<sequence>MANSFLKKHFTYFRFFYGFLGHRLIVAFGLSMGVALMDGLGLTMFIPLLTLIDGGIAPEEGLGKLSFVVNGLEALGIPFTLASILVLMMLFFIAKGAFRFMESYYRVRMRRFFTLRLRFQTIDRLSALSYKTFVLSDSGKIQNTISGEMERVVAAWHSYRSVLQAGAMVLVYTLLAFSVNVQFSLLVALGAVAINALYAGLYKRTKSLSRQVTNLNHFFQGFLIQQVAYFKYLKATGKQHVYGRKMKDKIVEIEDSHHRMGFIGSAVEALKEPLVVMIVVGVILLEVLVLGGAFSAIILSLLFFYRALTFLIAFQSGWNSLLTFQGSLGNLMEFLEELKSGQDQDGKQPLDRFRDAMEFQQVCFTYQNTRVLHDISFTLPRNQTLALVGESGSGKTTLMNLIAGLALPDRGEIFVDGISMVNIKRESFQARIGYITQEPVIFSDTVFNNVSFWDRDTPENRKRAQEALQKASVWNFVDSLEKGLDTPLGNAGILVSGGQKQRISIARELYKDVDILLMDEATSALDSETERAIQENIEALKGKYTIVMIAHRLSTVKHADRILHMHEGSITHSGSFEELITHSGAFKKMVELQEF</sequence>
<feature type="transmembrane region" description="Helical" evidence="9">
    <location>
        <begin position="274"/>
        <end position="305"/>
    </location>
</feature>
<dbReference type="EMBL" id="AQHR01000096">
    <property type="protein sequence ID" value="EON75872.1"/>
    <property type="molecule type" value="Genomic_DNA"/>
</dbReference>
<evidence type="ECO:0000256" key="3">
    <source>
        <dbReference type="ARBA" id="ARBA00022475"/>
    </source>
</evidence>
<dbReference type="InterPro" id="IPR003593">
    <property type="entry name" value="AAA+_ATPase"/>
</dbReference>
<dbReference type="GO" id="GO:0005886">
    <property type="term" value="C:plasma membrane"/>
    <property type="evidence" value="ECO:0007669"/>
    <property type="project" value="UniProtKB-SubCell"/>
</dbReference>
<protein>
    <submittedName>
        <fullName evidence="12">Phospholipid-lipopolysaccharide ABC transporter</fullName>
    </submittedName>
</protein>
<dbReference type="PROSITE" id="PS50893">
    <property type="entry name" value="ABC_TRANSPORTER_2"/>
    <property type="match status" value="1"/>
</dbReference>
<feature type="domain" description="ABC transmembrane type-1" evidence="11">
    <location>
        <begin position="25"/>
        <end position="320"/>
    </location>
</feature>
<dbReference type="Proteomes" id="UP000013909">
    <property type="component" value="Unassembled WGS sequence"/>
</dbReference>
<comment type="caution">
    <text evidence="12">The sequence shown here is derived from an EMBL/GenBank/DDBJ whole genome shotgun (WGS) entry which is preliminary data.</text>
</comment>
<accession>R7ZP60</accession>
<dbReference type="Gene3D" id="3.40.50.300">
    <property type="entry name" value="P-loop containing nucleotide triphosphate hydrolases"/>
    <property type="match status" value="1"/>
</dbReference>
<dbReference type="InterPro" id="IPR017871">
    <property type="entry name" value="ABC_transporter-like_CS"/>
</dbReference>
<evidence type="ECO:0000256" key="6">
    <source>
        <dbReference type="ARBA" id="ARBA00022840"/>
    </source>
</evidence>
<evidence type="ECO:0000256" key="4">
    <source>
        <dbReference type="ARBA" id="ARBA00022692"/>
    </source>
</evidence>
<dbReference type="SUPFAM" id="SSF52540">
    <property type="entry name" value="P-loop containing nucleoside triphosphate hydrolases"/>
    <property type="match status" value="1"/>
</dbReference>
<evidence type="ECO:0000313" key="13">
    <source>
        <dbReference type="Proteomes" id="UP000013909"/>
    </source>
</evidence>
<evidence type="ECO:0000259" key="11">
    <source>
        <dbReference type="PROSITE" id="PS50929"/>
    </source>
</evidence>
<dbReference type="AlphaFoldDB" id="R7ZP60"/>
<proteinExistence type="predicted"/>
<keyword evidence="13" id="KW-1185">Reference proteome</keyword>
<name>R7ZP60_9BACT</name>
<organism evidence="12 13">
    <name type="scientific">Lunatimonas lonarensis</name>
    <dbReference type="NCBI Taxonomy" id="1232681"/>
    <lineage>
        <taxon>Bacteria</taxon>
        <taxon>Pseudomonadati</taxon>
        <taxon>Bacteroidota</taxon>
        <taxon>Cytophagia</taxon>
        <taxon>Cytophagales</taxon>
        <taxon>Cyclobacteriaceae</taxon>
    </lineage>
</organism>
<dbReference type="FunFam" id="3.40.50.300:FF:000221">
    <property type="entry name" value="Multidrug ABC transporter ATP-binding protein"/>
    <property type="match status" value="1"/>
</dbReference>
<evidence type="ECO:0000313" key="12">
    <source>
        <dbReference type="EMBL" id="EON75872.1"/>
    </source>
</evidence>
<evidence type="ECO:0000256" key="7">
    <source>
        <dbReference type="ARBA" id="ARBA00022989"/>
    </source>
</evidence>
<dbReference type="PATRIC" id="fig|1288963.3.peg.3756"/>
<keyword evidence="5" id="KW-0547">Nucleotide-binding</keyword>
<dbReference type="SMART" id="SM00382">
    <property type="entry name" value="AAA"/>
    <property type="match status" value="1"/>
</dbReference>
<dbReference type="Gene3D" id="1.20.1560.10">
    <property type="entry name" value="ABC transporter type 1, transmembrane domain"/>
    <property type="match status" value="1"/>
</dbReference>
<feature type="transmembrane region" description="Helical" evidence="9">
    <location>
        <begin position="159"/>
        <end position="177"/>
    </location>
</feature>
<evidence type="ECO:0000256" key="2">
    <source>
        <dbReference type="ARBA" id="ARBA00022448"/>
    </source>
</evidence>